<dbReference type="PANTHER" id="PTHR24321:SF8">
    <property type="entry name" value="ESTRADIOL 17-BETA-DEHYDROGENASE 8-RELATED"/>
    <property type="match status" value="1"/>
</dbReference>
<keyword evidence="2 3" id="KW-0560">Oxidoreductase</keyword>
<dbReference type="InterPro" id="IPR036291">
    <property type="entry name" value="NAD(P)-bd_dom_sf"/>
</dbReference>
<organism evidence="3 4">
    <name type="scientific">Halosimplex rubrum</name>
    <dbReference type="NCBI Taxonomy" id="869889"/>
    <lineage>
        <taxon>Archaea</taxon>
        <taxon>Methanobacteriati</taxon>
        <taxon>Methanobacteriota</taxon>
        <taxon>Stenosarchaea group</taxon>
        <taxon>Halobacteria</taxon>
        <taxon>Halobacteriales</taxon>
        <taxon>Haloarculaceae</taxon>
        <taxon>Halosimplex</taxon>
    </lineage>
</organism>
<dbReference type="FunFam" id="3.40.50.720:FF:000084">
    <property type="entry name" value="Short-chain dehydrogenase reductase"/>
    <property type="match status" value="1"/>
</dbReference>
<dbReference type="Gene3D" id="3.40.50.720">
    <property type="entry name" value="NAD(P)-binding Rossmann-like Domain"/>
    <property type="match status" value="1"/>
</dbReference>
<reference evidence="3 4" key="1">
    <citation type="submission" date="2020-07" db="EMBL/GenBank/DDBJ databases">
        <title>Halosimplex pelagicum sp. nov. and Halosimplex rubrum sp. nov., isolated from salted brown alga Laminaria, and emended description of the genus Halosimplex.</title>
        <authorList>
            <person name="Cui H."/>
        </authorList>
    </citation>
    <scope>NUCLEOTIDE SEQUENCE [LARGE SCALE GENOMIC DNA]</scope>
    <source>
        <strain evidence="3 4">R27</strain>
    </source>
</reference>
<dbReference type="EMBL" id="CP058910">
    <property type="protein sequence ID" value="QLH75990.1"/>
    <property type="molecule type" value="Genomic_DNA"/>
</dbReference>
<gene>
    <name evidence="3" type="ORF">HZS55_01120</name>
</gene>
<dbReference type="GO" id="GO:0047936">
    <property type="term" value="F:glucose 1-dehydrogenase [NAD(P)+] activity"/>
    <property type="evidence" value="ECO:0007669"/>
    <property type="project" value="UniProtKB-EC"/>
</dbReference>
<dbReference type="NCBIfam" id="NF005559">
    <property type="entry name" value="PRK07231.1"/>
    <property type="match status" value="1"/>
</dbReference>
<dbReference type="RefSeq" id="WP_179909935.1">
    <property type="nucleotide sequence ID" value="NZ_CP058910.1"/>
</dbReference>
<dbReference type="KEGG" id="hrr:HZS55_01120"/>
<protein>
    <submittedName>
        <fullName evidence="3">Glucose 1-dehydrogenase</fullName>
        <ecNumber evidence="3">1.1.1.47</ecNumber>
    </submittedName>
</protein>
<evidence type="ECO:0000313" key="4">
    <source>
        <dbReference type="Proteomes" id="UP000509667"/>
    </source>
</evidence>
<dbReference type="PRINTS" id="PR00080">
    <property type="entry name" value="SDRFAMILY"/>
</dbReference>
<dbReference type="Pfam" id="PF13561">
    <property type="entry name" value="adh_short_C2"/>
    <property type="match status" value="1"/>
</dbReference>
<evidence type="ECO:0000256" key="1">
    <source>
        <dbReference type="ARBA" id="ARBA00006484"/>
    </source>
</evidence>
<name>A0A7D5T2H6_9EURY</name>
<comment type="similarity">
    <text evidence="1">Belongs to the short-chain dehydrogenases/reductases (SDR) family.</text>
</comment>
<dbReference type="PANTHER" id="PTHR24321">
    <property type="entry name" value="DEHYDROGENASES, SHORT CHAIN"/>
    <property type="match status" value="1"/>
</dbReference>
<proteinExistence type="inferred from homology"/>
<keyword evidence="4" id="KW-1185">Reference proteome</keyword>
<dbReference type="EC" id="1.1.1.47" evidence="3"/>
<dbReference type="GeneID" id="56076421"/>
<dbReference type="InterPro" id="IPR002347">
    <property type="entry name" value="SDR_fam"/>
</dbReference>
<dbReference type="OrthoDB" id="24596at2157"/>
<dbReference type="SUPFAM" id="SSF51735">
    <property type="entry name" value="NAD(P)-binding Rossmann-fold domains"/>
    <property type="match status" value="1"/>
</dbReference>
<accession>A0A7D5T2H6</accession>
<dbReference type="PRINTS" id="PR00081">
    <property type="entry name" value="GDHRDH"/>
</dbReference>
<dbReference type="Proteomes" id="UP000509667">
    <property type="component" value="Chromosome"/>
</dbReference>
<dbReference type="AlphaFoldDB" id="A0A7D5T2H6"/>
<evidence type="ECO:0000313" key="3">
    <source>
        <dbReference type="EMBL" id="QLH75990.1"/>
    </source>
</evidence>
<sequence>MGTTDFDFAGETALVTGGGSGIGRALALAFADAGAAVVVADRRERPRGDDAAVPTHGAIERDGGRAEFVETDVSDPVQVETAVEAARALGGVDVMVNNAGVHLTESVLDITPEQFDRLHAVNVRGCLFGCQAAARDMRERGVEGAILNMSSISATMAKPGQIGYESTKGAIRMITRSAALELAPDVRVNAVAPGRTATGFGDSSAAEKRRSVETGDLLKPIPMGRAGTVDDVTGAALFLASDAAGYVTGETVHVDGGYQVV</sequence>
<evidence type="ECO:0000256" key="2">
    <source>
        <dbReference type="ARBA" id="ARBA00023002"/>
    </source>
</evidence>